<organism evidence="2 3">
    <name type="scientific">Thalictrum thalictroides</name>
    <name type="common">Rue-anemone</name>
    <name type="synonym">Anemone thalictroides</name>
    <dbReference type="NCBI Taxonomy" id="46969"/>
    <lineage>
        <taxon>Eukaryota</taxon>
        <taxon>Viridiplantae</taxon>
        <taxon>Streptophyta</taxon>
        <taxon>Embryophyta</taxon>
        <taxon>Tracheophyta</taxon>
        <taxon>Spermatophyta</taxon>
        <taxon>Magnoliopsida</taxon>
        <taxon>Ranunculales</taxon>
        <taxon>Ranunculaceae</taxon>
        <taxon>Thalictroideae</taxon>
        <taxon>Thalictrum</taxon>
    </lineage>
</organism>
<dbReference type="Pfam" id="PF00425">
    <property type="entry name" value="Chorismate_bind"/>
    <property type="match status" value="2"/>
</dbReference>
<dbReference type="EMBL" id="JABWDY010003370">
    <property type="protein sequence ID" value="KAF5205992.1"/>
    <property type="molecule type" value="Genomic_DNA"/>
</dbReference>
<dbReference type="GO" id="GO:0042372">
    <property type="term" value="P:phylloquinone biosynthetic process"/>
    <property type="evidence" value="ECO:0007669"/>
    <property type="project" value="TreeGrafter"/>
</dbReference>
<keyword evidence="3" id="KW-1185">Reference proteome</keyword>
<comment type="caution">
    <text evidence="2">The sequence shown here is derived from an EMBL/GenBank/DDBJ whole genome shotgun (WGS) entry which is preliminary data.</text>
</comment>
<dbReference type="GO" id="GO:0009536">
    <property type="term" value="C:plastid"/>
    <property type="evidence" value="ECO:0007669"/>
    <property type="project" value="TreeGrafter"/>
</dbReference>
<accession>A0A7J6XC78</accession>
<dbReference type="InterPro" id="IPR005801">
    <property type="entry name" value="ADC_synthase"/>
</dbReference>
<dbReference type="Proteomes" id="UP000554482">
    <property type="component" value="Unassembled WGS sequence"/>
</dbReference>
<dbReference type="GO" id="GO:0008909">
    <property type="term" value="F:isochorismate synthase activity"/>
    <property type="evidence" value="ECO:0007669"/>
    <property type="project" value="InterPro"/>
</dbReference>
<dbReference type="PANTHER" id="PTHR47253:SF4">
    <property type="entry name" value="ISOCHORISMATE SYNTHASE 2, CHLOROPLASTIC"/>
    <property type="match status" value="1"/>
</dbReference>
<gene>
    <name evidence="2" type="ORF">FRX31_004425</name>
</gene>
<name>A0A7J6XC78_THATH</name>
<reference evidence="2 3" key="1">
    <citation type="submission" date="2020-06" db="EMBL/GenBank/DDBJ databases">
        <title>Transcriptomic and genomic resources for Thalictrum thalictroides and T. hernandezii: Facilitating candidate gene discovery in an emerging model plant lineage.</title>
        <authorList>
            <person name="Arias T."/>
            <person name="Riano-Pachon D.M."/>
            <person name="Di Stilio V.S."/>
        </authorList>
    </citation>
    <scope>NUCLEOTIDE SEQUENCE [LARGE SCALE GENOMIC DNA]</scope>
    <source>
        <strain evidence="3">cv. WT478/WT964</strain>
        <tissue evidence="2">Leaves</tissue>
    </source>
</reference>
<dbReference type="SUPFAM" id="SSF56322">
    <property type="entry name" value="ADC synthase"/>
    <property type="match status" value="1"/>
</dbReference>
<evidence type="ECO:0000313" key="2">
    <source>
        <dbReference type="EMBL" id="KAF5205992.1"/>
    </source>
</evidence>
<dbReference type="PANTHER" id="PTHR47253">
    <property type="match status" value="1"/>
</dbReference>
<proteinExistence type="predicted"/>
<dbReference type="InterPro" id="IPR044250">
    <property type="entry name" value="MenF-like"/>
</dbReference>
<dbReference type="OrthoDB" id="8119704at2759"/>
<dbReference type="AlphaFoldDB" id="A0A7J6XC78"/>
<evidence type="ECO:0000313" key="3">
    <source>
        <dbReference type="Proteomes" id="UP000554482"/>
    </source>
</evidence>
<sequence>MEKGKPCRKAANREKLGSLKSRIMFLSEDCPLIRAYGAIRFDTRTNISFEWEAFGSFYFMVPLVECVEFQGSSMLAINIAWDNKLLWSWQKAVDVLQSTLCQISSAIVKFRKEAPSTFILSVNHVPSKASWDVAVNKALQMINRSNSELVKVVLARSSRVITATELDPVEWLAYLQFEGQNAYQFYIQPPGGPAFIGNTPEQLFHRKHLSVSSEALAGTRARGGSKALDIQIENDLLHSPKDHLEFTIVRNSIRSKLEAKMFDRGMYAGPVGWFGGRETEFAVGIRSALVERGLGALIYAGAGIVEGTRSSLEWEELELKTSQFTKLIVHEKSLPVPQNGQQVTLH</sequence>
<dbReference type="Gene3D" id="3.60.120.10">
    <property type="entry name" value="Anthranilate synthase"/>
    <property type="match status" value="2"/>
</dbReference>
<evidence type="ECO:0000259" key="1">
    <source>
        <dbReference type="Pfam" id="PF00425"/>
    </source>
</evidence>
<feature type="domain" description="Chorismate-utilising enzyme C-terminal" evidence="1">
    <location>
        <begin position="261"/>
        <end position="320"/>
    </location>
</feature>
<feature type="domain" description="Chorismate-utilising enzyme C-terminal" evidence="1">
    <location>
        <begin position="128"/>
        <end position="258"/>
    </location>
</feature>
<dbReference type="InterPro" id="IPR015890">
    <property type="entry name" value="Chorismate_C"/>
</dbReference>
<protein>
    <submittedName>
        <fullName evidence="2">Isochorismate synthase 2 protein</fullName>
    </submittedName>
</protein>